<dbReference type="Proteomes" id="UP000077363">
    <property type="component" value="Chromosome"/>
</dbReference>
<dbReference type="EMBL" id="CP011387">
    <property type="protein sequence ID" value="ANE43560.1"/>
    <property type="molecule type" value="Genomic_DNA"/>
</dbReference>
<dbReference type="KEGG" id="dpu:SU48_07030"/>
<dbReference type="SUPFAM" id="SSF48695">
    <property type="entry name" value="Multiheme cytochromes"/>
    <property type="match status" value="1"/>
</dbReference>
<accession>A0A172T967</accession>
<reference evidence="1 2" key="1">
    <citation type="submission" date="2015-01" db="EMBL/GenBank/DDBJ databases">
        <title>Deinococcus puniceus/DY1/ whole genome sequencing.</title>
        <authorList>
            <person name="Kim M.K."/>
            <person name="Srinivasan S."/>
            <person name="Lee J.-J."/>
        </authorList>
    </citation>
    <scope>NUCLEOTIDE SEQUENCE [LARGE SCALE GENOMIC DNA]</scope>
    <source>
        <strain evidence="1 2">DY1</strain>
    </source>
</reference>
<dbReference type="PANTHER" id="PTHR37827">
    <property type="entry name" value="TUDOR DOMAIN-CONTAINING PROTEIN"/>
    <property type="match status" value="1"/>
</dbReference>
<dbReference type="PATRIC" id="fig|1182568.3.peg.1465"/>
<protein>
    <recommendedName>
        <fullName evidence="3">HNH endonuclease</fullName>
    </recommendedName>
</protein>
<dbReference type="InterPro" id="IPR036280">
    <property type="entry name" value="Multihaem_cyt_sf"/>
</dbReference>
<evidence type="ECO:0008006" key="3">
    <source>
        <dbReference type="Google" id="ProtNLM"/>
    </source>
</evidence>
<dbReference type="PANTHER" id="PTHR37827:SF1">
    <property type="entry name" value="HNH DOMAIN-CONTAINING PROTEIN"/>
    <property type="match status" value="1"/>
</dbReference>
<dbReference type="STRING" id="1182568.SU48_07030"/>
<proteinExistence type="predicted"/>
<dbReference type="OrthoDB" id="9802640at2"/>
<evidence type="ECO:0000313" key="1">
    <source>
        <dbReference type="EMBL" id="ANE43560.1"/>
    </source>
</evidence>
<evidence type="ECO:0000313" key="2">
    <source>
        <dbReference type="Proteomes" id="UP000077363"/>
    </source>
</evidence>
<gene>
    <name evidence="1" type="ORF">SU48_07030</name>
</gene>
<sequence>MARRNSESTWPEPLPEAEPLVCALCHRETPALTQHHLMPVLQGRRKGMKVQDLPTVGLCSACHGYVHSTFSNADLSGPYSTLEALSEHEGVIKFVKWVKKQPVSKAVKVK</sequence>
<dbReference type="RefSeq" id="WP_064014627.1">
    <property type="nucleotide sequence ID" value="NZ_CP011387.1"/>
</dbReference>
<keyword evidence="2" id="KW-1185">Reference proteome</keyword>
<dbReference type="AlphaFoldDB" id="A0A172T967"/>
<name>A0A172T967_9DEIO</name>
<organism evidence="1 2">
    <name type="scientific">Deinococcus puniceus</name>
    <dbReference type="NCBI Taxonomy" id="1182568"/>
    <lineage>
        <taxon>Bacteria</taxon>
        <taxon>Thermotogati</taxon>
        <taxon>Deinococcota</taxon>
        <taxon>Deinococci</taxon>
        <taxon>Deinococcales</taxon>
        <taxon>Deinococcaceae</taxon>
        <taxon>Deinococcus</taxon>
    </lineage>
</organism>